<gene>
    <name evidence="1" type="ORF">ACFSC9_11790</name>
</gene>
<organism evidence="1 2">
    <name type="scientific">Paenibacillus wenxiniae</name>
    <dbReference type="NCBI Taxonomy" id="1636843"/>
    <lineage>
        <taxon>Bacteria</taxon>
        <taxon>Bacillati</taxon>
        <taxon>Bacillota</taxon>
        <taxon>Bacilli</taxon>
        <taxon>Bacillales</taxon>
        <taxon>Paenibacillaceae</taxon>
        <taxon>Paenibacillus</taxon>
    </lineage>
</organism>
<dbReference type="RefSeq" id="WP_347323453.1">
    <property type="nucleotide sequence ID" value="NZ_JBCGUH010000001.1"/>
</dbReference>
<evidence type="ECO:0000313" key="1">
    <source>
        <dbReference type="EMBL" id="MFD1886205.1"/>
    </source>
</evidence>
<dbReference type="Proteomes" id="UP001597233">
    <property type="component" value="Unassembled WGS sequence"/>
</dbReference>
<evidence type="ECO:0000313" key="2">
    <source>
        <dbReference type="Proteomes" id="UP001597233"/>
    </source>
</evidence>
<reference evidence="2" key="1">
    <citation type="journal article" date="2019" name="Int. J. Syst. Evol. Microbiol.">
        <title>The Global Catalogue of Microorganisms (GCM) 10K type strain sequencing project: providing services to taxonomists for standard genome sequencing and annotation.</title>
        <authorList>
            <consortium name="The Broad Institute Genomics Platform"/>
            <consortium name="The Broad Institute Genome Sequencing Center for Infectious Disease"/>
            <person name="Wu L."/>
            <person name="Ma J."/>
        </authorList>
    </citation>
    <scope>NUCLEOTIDE SEQUENCE [LARGE SCALE GENOMIC DNA]</scope>
    <source>
        <strain evidence="2">CCUG 54950</strain>
    </source>
</reference>
<keyword evidence="2" id="KW-1185">Reference proteome</keyword>
<protein>
    <submittedName>
        <fullName evidence="1">Uncharacterized protein</fullName>
    </submittedName>
</protein>
<comment type="caution">
    <text evidence="1">The sequence shown here is derived from an EMBL/GenBank/DDBJ whole genome shotgun (WGS) entry which is preliminary data.</text>
</comment>
<accession>A0ABW4RJK5</accession>
<dbReference type="EMBL" id="JBHUEH010000014">
    <property type="protein sequence ID" value="MFD1886205.1"/>
    <property type="molecule type" value="Genomic_DNA"/>
</dbReference>
<name>A0ABW4RJK5_9BACL</name>
<proteinExistence type="predicted"/>
<sequence>MKQVLYQGDLAAARELITSGRLPIPIPGNQSLRKPLDVKSDGERLDQEFLFPEGEALRFYHIYGDTISLIEFKQDFPVITWQAHGLSAATDDFHIVNDLLTFQLKDKWGNIPLKYANFAYYLRGGWGDSYLQVSAIIKANNSYHQTGRIYNVGGSVSDQSGTISYVIPDEKRIDTRSY</sequence>